<evidence type="ECO:0000313" key="1">
    <source>
        <dbReference type="EMBL" id="KAG0445913.1"/>
    </source>
</evidence>
<gene>
    <name evidence="2" type="ORF">HPP92_029090</name>
    <name evidence="1" type="ORF">HPP92_029101</name>
</gene>
<dbReference type="AlphaFoldDB" id="A0A835P5I9"/>
<dbReference type="EMBL" id="JADCNL010000633">
    <property type="protein sequence ID" value="KAG0445921.1"/>
    <property type="molecule type" value="Genomic_DNA"/>
</dbReference>
<reference evidence="3 4" key="1">
    <citation type="journal article" date="2020" name="Nat. Food">
        <title>A phased Vanilla planifolia genome enables genetic improvement of flavour and production.</title>
        <authorList>
            <person name="Hasing T."/>
            <person name="Tang H."/>
            <person name="Brym M."/>
            <person name="Khazi F."/>
            <person name="Huang T."/>
            <person name="Chambers A.H."/>
        </authorList>
    </citation>
    <scope>NUCLEOTIDE SEQUENCE [LARGE SCALE GENOMIC DNA]</scope>
    <source>
        <tissue evidence="2">Leaf</tissue>
    </source>
</reference>
<organism evidence="2 3">
    <name type="scientific">Vanilla planifolia</name>
    <name type="common">Vanilla</name>
    <dbReference type="NCBI Taxonomy" id="51239"/>
    <lineage>
        <taxon>Eukaryota</taxon>
        <taxon>Viridiplantae</taxon>
        <taxon>Streptophyta</taxon>
        <taxon>Embryophyta</taxon>
        <taxon>Tracheophyta</taxon>
        <taxon>Spermatophyta</taxon>
        <taxon>Magnoliopsida</taxon>
        <taxon>Liliopsida</taxon>
        <taxon>Asparagales</taxon>
        <taxon>Orchidaceae</taxon>
        <taxon>Vanilloideae</taxon>
        <taxon>Vanilleae</taxon>
        <taxon>Vanilla</taxon>
    </lineage>
</organism>
<evidence type="ECO:0000313" key="4">
    <source>
        <dbReference type="Proteomes" id="UP000639772"/>
    </source>
</evidence>
<dbReference type="EMBL" id="JADCNM010000634">
    <property type="protein sequence ID" value="KAG0445913.1"/>
    <property type="molecule type" value="Genomic_DNA"/>
</dbReference>
<dbReference type="Proteomes" id="UP000636800">
    <property type="component" value="Unassembled WGS sequence"/>
</dbReference>
<proteinExistence type="predicted"/>
<name>A0A835P5I9_VANPL</name>
<sequence length="161" mass="18054">MPCRLFAVGSLDQIRASSPAFSRYFRMEARGRRRWKHLRFYSSGGWKWRGMGWKSVCLPDYRLVSSLSKCSQENSDTKENEQPAGGYSPTMLIGACPTASHLPASMNILLICPPWAGHLLLYTFYKPPVMAPGAPATAAYSLFCSTTLGGFRSWDDGWRVF</sequence>
<evidence type="ECO:0000313" key="2">
    <source>
        <dbReference type="EMBL" id="KAG0445921.1"/>
    </source>
</evidence>
<evidence type="ECO:0000313" key="3">
    <source>
        <dbReference type="Proteomes" id="UP000636800"/>
    </source>
</evidence>
<accession>A0A835P5I9</accession>
<keyword evidence="3" id="KW-1185">Reference proteome</keyword>
<protein>
    <submittedName>
        <fullName evidence="2">Uncharacterized protein</fullName>
    </submittedName>
</protein>
<dbReference type="Proteomes" id="UP000639772">
    <property type="component" value="Unassembled WGS sequence"/>
</dbReference>
<comment type="caution">
    <text evidence="2">The sequence shown here is derived from an EMBL/GenBank/DDBJ whole genome shotgun (WGS) entry which is preliminary data.</text>
</comment>